<gene>
    <name evidence="2" type="ORF">NMOB1V02_LOCUS3226</name>
</gene>
<feature type="compositionally biased region" description="Low complexity" evidence="1">
    <location>
        <begin position="386"/>
        <end position="404"/>
    </location>
</feature>
<accession>A0A7R9BJ42</accession>
<dbReference type="PANTHER" id="PTHR13491">
    <property type="entry name" value="ZCCHC10 PROTEIN"/>
    <property type="match status" value="1"/>
</dbReference>
<dbReference type="EMBL" id="OA882453">
    <property type="protein sequence ID" value="CAD7275430.1"/>
    <property type="molecule type" value="Genomic_DNA"/>
</dbReference>
<dbReference type="PANTHER" id="PTHR13491:SF0">
    <property type="entry name" value="ZINC FINGER CCHC DOMAIN-CONTAINING PROTEIN 10"/>
    <property type="match status" value="1"/>
</dbReference>
<sequence length="469" mass="51964">MMSNQELKSECQSSPAVRASCGGSFDGARDKEELGGFLGRLDFLHCSPSASPGLPPKSERGCLTHPPPIHSCGGSFDGARDKEELEKDMHQDESEYTKEKCQKTLAFLRDASSVVGSGLGAYFRRFSESLSEEADVRLEQSAFSWFKACPFCRADRKSLTFHSHLEPEKHGKRCRTRFGQNENEKDKKFVYGPGACVGANALVFHCLNCKKTSKIRLPKPGKARSFSTGKKKIGVIEKSKIISDPQKRMQKAARLRGLLAEAAKQKLEKFKSKPRLNDFFDFLQILVRGVVWGFKNMPIVPLKPAVDKSTVRCQKCLEFGHWTYECKGKRKYVHRASRSTLLKKRLREIEHASSIENGQKNEGDPAKLSEKLKIREKTEDDNHGTSSDSSSSDSSDSDSSSSDSSESDSSDSSSSDSGSSSSSDGECSDADLEALKSMLEQAQAQTKNLKKRKKKKSDKPAQKEISDSD</sequence>
<dbReference type="InterPro" id="IPR036875">
    <property type="entry name" value="Znf_CCHC_sf"/>
</dbReference>
<name>A0A7R9BJ42_9CRUS</name>
<dbReference type="InterPro" id="IPR039715">
    <property type="entry name" value="ZCCHC10"/>
</dbReference>
<dbReference type="SUPFAM" id="SSF57756">
    <property type="entry name" value="Retrovirus zinc finger-like domains"/>
    <property type="match status" value="1"/>
</dbReference>
<feature type="compositionally biased region" description="Basic and acidic residues" evidence="1">
    <location>
        <begin position="458"/>
        <end position="469"/>
    </location>
</feature>
<dbReference type="Proteomes" id="UP000678499">
    <property type="component" value="Unassembled WGS sequence"/>
</dbReference>
<dbReference type="GO" id="GO:0003676">
    <property type="term" value="F:nucleic acid binding"/>
    <property type="evidence" value="ECO:0007669"/>
    <property type="project" value="InterPro"/>
</dbReference>
<proteinExistence type="predicted"/>
<protein>
    <submittedName>
        <fullName evidence="2">Uncharacterized protein</fullName>
    </submittedName>
</protein>
<feature type="compositionally biased region" description="Low complexity" evidence="1">
    <location>
        <begin position="410"/>
        <end position="425"/>
    </location>
</feature>
<dbReference type="Pfam" id="PF13917">
    <property type="entry name" value="zf-CCHC_3"/>
    <property type="match status" value="1"/>
</dbReference>
<dbReference type="GO" id="GO:0008270">
    <property type="term" value="F:zinc ion binding"/>
    <property type="evidence" value="ECO:0007669"/>
    <property type="project" value="InterPro"/>
</dbReference>
<keyword evidence="3" id="KW-1185">Reference proteome</keyword>
<dbReference type="EMBL" id="CAJPEX010000416">
    <property type="protein sequence ID" value="CAG0915582.1"/>
    <property type="molecule type" value="Genomic_DNA"/>
</dbReference>
<evidence type="ECO:0000313" key="2">
    <source>
        <dbReference type="EMBL" id="CAD7275430.1"/>
    </source>
</evidence>
<dbReference type="OrthoDB" id="437973at2759"/>
<evidence type="ECO:0000256" key="1">
    <source>
        <dbReference type="SAM" id="MobiDB-lite"/>
    </source>
</evidence>
<dbReference type="AlphaFoldDB" id="A0A7R9BJ42"/>
<feature type="region of interest" description="Disordered" evidence="1">
    <location>
        <begin position="376"/>
        <end position="469"/>
    </location>
</feature>
<feature type="compositionally biased region" description="Basic residues" evidence="1">
    <location>
        <begin position="448"/>
        <end position="457"/>
    </location>
</feature>
<evidence type="ECO:0000313" key="3">
    <source>
        <dbReference type="Proteomes" id="UP000678499"/>
    </source>
</evidence>
<reference evidence="2" key="1">
    <citation type="submission" date="2020-11" db="EMBL/GenBank/DDBJ databases">
        <authorList>
            <person name="Tran Van P."/>
        </authorList>
    </citation>
    <scope>NUCLEOTIDE SEQUENCE</scope>
</reference>
<organism evidence="2">
    <name type="scientific">Notodromas monacha</name>
    <dbReference type="NCBI Taxonomy" id="399045"/>
    <lineage>
        <taxon>Eukaryota</taxon>
        <taxon>Metazoa</taxon>
        <taxon>Ecdysozoa</taxon>
        <taxon>Arthropoda</taxon>
        <taxon>Crustacea</taxon>
        <taxon>Oligostraca</taxon>
        <taxon>Ostracoda</taxon>
        <taxon>Podocopa</taxon>
        <taxon>Podocopida</taxon>
        <taxon>Cypridocopina</taxon>
        <taxon>Cypridoidea</taxon>
        <taxon>Cyprididae</taxon>
        <taxon>Notodromas</taxon>
    </lineage>
</organism>